<dbReference type="EMBL" id="CP001700">
    <property type="protein sequence ID" value="ACU71460.1"/>
    <property type="molecule type" value="Genomic_DNA"/>
</dbReference>
<dbReference type="KEGG" id="cai:Caci_2542"/>
<dbReference type="Pfam" id="PF01408">
    <property type="entry name" value="GFO_IDH_MocA"/>
    <property type="match status" value="1"/>
</dbReference>
<dbReference type="PANTHER" id="PTHR43818:SF11">
    <property type="entry name" value="BCDNA.GH03377"/>
    <property type="match status" value="1"/>
</dbReference>
<dbReference type="STRING" id="479433.Caci_2542"/>
<dbReference type="SUPFAM" id="SSF55347">
    <property type="entry name" value="Glyceraldehyde-3-phosphate dehydrogenase-like, C-terminal domain"/>
    <property type="match status" value="1"/>
</dbReference>
<dbReference type="InParanoid" id="C7PXK7"/>
<protein>
    <submittedName>
        <fullName evidence="3">Oxidoreductase domain protein</fullName>
    </submittedName>
</protein>
<dbReference type="InterPro" id="IPR036291">
    <property type="entry name" value="NAD(P)-bd_dom_sf"/>
</dbReference>
<reference evidence="3 4" key="1">
    <citation type="journal article" date="2009" name="Stand. Genomic Sci.">
        <title>Complete genome sequence of Catenulispora acidiphila type strain (ID 139908).</title>
        <authorList>
            <person name="Copeland A."/>
            <person name="Lapidus A."/>
            <person name="Glavina Del Rio T."/>
            <person name="Nolan M."/>
            <person name="Lucas S."/>
            <person name="Chen F."/>
            <person name="Tice H."/>
            <person name="Cheng J.F."/>
            <person name="Bruce D."/>
            <person name="Goodwin L."/>
            <person name="Pitluck S."/>
            <person name="Mikhailova N."/>
            <person name="Pati A."/>
            <person name="Ivanova N."/>
            <person name="Mavromatis K."/>
            <person name="Chen A."/>
            <person name="Palaniappan K."/>
            <person name="Chain P."/>
            <person name="Land M."/>
            <person name="Hauser L."/>
            <person name="Chang Y.J."/>
            <person name="Jeffries C.D."/>
            <person name="Chertkov O."/>
            <person name="Brettin T."/>
            <person name="Detter J.C."/>
            <person name="Han C."/>
            <person name="Ali Z."/>
            <person name="Tindall B.J."/>
            <person name="Goker M."/>
            <person name="Bristow J."/>
            <person name="Eisen J.A."/>
            <person name="Markowitz V."/>
            <person name="Hugenholtz P."/>
            <person name="Kyrpides N.C."/>
            <person name="Klenk H.P."/>
        </authorList>
    </citation>
    <scope>NUCLEOTIDE SEQUENCE [LARGE SCALE GENOMIC DNA]</scope>
    <source>
        <strain evidence="4">DSM 44928 / JCM 14897 / NBRC 102108 / NRRL B-24433 / ID139908</strain>
    </source>
</reference>
<keyword evidence="4" id="KW-1185">Reference proteome</keyword>
<feature type="domain" description="Gfo/Idh/MocA-like oxidoreductase N-terminal" evidence="2">
    <location>
        <begin position="18"/>
        <end position="130"/>
    </location>
</feature>
<name>C7PXK7_CATAD</name>
<dbReference type="AlphaFoldDB" id="C7PXK7"/>
<keyword evidence="1" id="KW-0560">Oxidoreductase</keyword>
<dbReference type="Gene3D" id="3.30.360.10">
    <property type="entry name" value="Dihydrodipicolinate Reductase, domain 2"/>
    <property type="match status" value="1"/>
</dbReference>
<organism evidence="3 4">
    <name type="scientific">Catenulispora acidiphila (strain DSM 44928 / JCM 14897 / NBRC 102108 / NRRL B-24433 / ID139908)</name>
    <dbReference type="NCBI Taxonomy" id="479433"/>
    <lineage>
        <taxon>Bacteria</taxon>
        <taxon>Bacillati</taxon>
        <taxon>Actinomycetota</taxon>
        <taxon>Actinomycetes</taxon>
        <taxon>Catenulisporales</taxon>
        <taxon>Catenulisporaceae</taxon>
        <taxon>Catenulispora</taxon>
    </lineage>
</organism>
<accession>C7PXK7</accession>
<dbReference type="Proteomes" id="UP000000851">
    <property type="component" value="Chromosome"/>
</dbReference>
<dbReference type="SUPFAM" id="SSF51735">
    <property type="entry name" value="NAD(P)-binding Rossmann-fold domains"/>
    <property type="match status" value="1"/>
</dbReference>
<gene>
    <name evidence="3" type="ordered locus">Caci_2542</name>
</gene>
<sequence length="380" mass="40291">MTGTAADPAASPIANPVTFGVVGSGWRSEFFVRLAALLPEQLTLVGAAVRRAQSVEEVGRRWNVPVYLSAAELVAKQKPDFVIVSVPWPVTPEVVAELAGQGVPVLAETPPAPDADGLRELWAAVGDTGLVQVAEQYLMLPGHAARLELVRRGVIGQPTSVQVSSTHGYHAVSMIRGLLGAGGSGSAFGFGPVRVSASQFTAPLLDPLTRAGWTGDDTPKDAATTLATLDFGNGASGLYDFTDNQWHNRLRLRRILVRGSLGEIADDTVIRWGGPATVLRSELVRSQLGHDLNLDGHDTEHLSFDGGVVYRNPFLGLRLMDEEIAIATLLTATAAWVRNAGPEPYPLAEACQDHLISLAIDEAAVLGEPVVTALEPWGRG</sequence>
<evidence type="ECO:0000313" key="4">
    <source>
        <dbReference type="Proteomes" id="UP000000851"/>
    </source>
</evidence>
<dbReference type="InterPro" id="IPR000683">
    <property type="entry name" value="Gfo/Idh/MocA-like_OxRdtase_N"/>
</dbReference>
<evidence type="ECO:0000256" key="1">
    <source>
        <dbReference type="ARBA" id="ARBA00023002"/>
    </source>
</evidence>
<dbReference type="eggNOG" id="COG0673">
    <property type="taxonomic scope" value="Bacteria"/>
</dbReference>
<dbReference type="PANTHER" id="PTHR43818">
    <property type="entry name" value="BCDNA.GH03377"/>
    <property type="match status" value="1"/>
</dbReference>
<dbReference type="RefSeq" id="WP_012786753.1">
    <property type="nucleotide sequence ID" value="NC_013131.1"/>
</dbReference>
<dbReference type="HOGENOM" id="CLU_769123_0_0_11"/>
<dbReference type="Gene3D" id="3.40.50.720">
    <property type="entry name" value="NAD(P)-binding Rossmann-like Domain"/>
    <property type="match status" value="1"/>
</dbReference>
<dbReference type="InterPro" id="IPR050463">
    <property type="entry name" value="Gfo/Idh/MocA_oxidrdct_glycsds"/>
</dbReference>
<evidence type="ECO:0000313" key="3">
    <source>
        <dbReference type="EMBL" id="ACU71460.1"/>
    </source>
</evidence>
<dbReference type="GO" id="GO:0016491">
    <property type="term" value="F:oxidoreductase activity"/>
    <property type="evidence" value="ECO:0007669"/>
    <property type="project" value="UniProtKB-KW"/>
</dbReference>
<dbReference type="GO" id="GO:0000166">
    <property type="term" value="F:nucleotide binding"/>
    <property type="evidence" value="ECO:0007669"/>
    <property type="project" value="InterPro"/>
</dbReference>
<evidence type="ECO:0000259" key="2">
    <source>
        <dbReference type="Pfam" id="PF01408"/>
    </source>
</evidence>
<proteinExistence type="predicted"/>